<evidence type="ECO:0000313" key="5">
    <source>
        <dbReference type="EMBL" id="QJY48629.1"/>
    </source>
</evidence>
<keyword evidence="6" id="KW-1185">Reference proteome</keyword>
<dbReference type="PANTHER" id="PTHR46796:SF15">
    <property type="entry name" value="BLL1074 PROTEIN"/>
    <property type="match status" value="1"/>
</dbReference>
<dbReference type="RefSeq" id="WP_172162566.1">
    <property type="nucleotide sequence ID" value="NZ_CP053564.1"/>
</dbReference>
<accession>A0A6M6JQD5</accession>
<dbReference type="PANTHER" id="PTHR46796">
    <property type="entry name" value="HTH-TYPE TRANSCRIPTIONAL ACTIVATOR RHAS-RELATED"/>
    <property type="match status" value="1"/>
</dbReference>
<dbReference type="GO" id="GO:0043565">
    <property type="term" value="F:sequence-specific DNA binding"/>
    <property type="evidence" value="ECO:0007669"/>
    <property type="project" value="InterPro"/>
</dbReference>
<proteinExistence type="predicted"/>
<dbReference type="InterPro" id="IPR018060">
    <property type="entry name" value="HTH_AraC"/>
</dbReference>
<dbReference type="Pfam" id="PF20240">
    <property type="entry name" value="DUF6597"/>
    <property type="match status" value="1"/>
</dbReference>
<evidence type="ECO:0000256" key="2">
    <source>
        <dbReference type="ARBA" id="ARBA00023125"/>
    </source>
</evidence>
<dbReference type="EMBL" id="CP053564">
    <property type="protein sequence ID" value="QJY48629.1"/>
    <property type="molecule type" value="Genomic_DNA"/>
</dbReference>
<name>A0A6M6JQD5_9PSEU</name>
<evidence type="ECO:0000256" key="1">
    <source>
        <dbReference type="ARBA" id="ARBA00023015"/>
    </source>
</evidence>
<dbReference type="KEGG" id="pbro:HOP40_24940"/>
<reference evidence="5 6" key="1">
    <citation type="submission" date="2020-05" db="EMBL/GenBank/DDBJ databases">
        <authorList>
            <person name="Mo P."/>
        </authorList>
    </citation>
    <scope>NUCLEOTIDE SEQUENCE [LARGE SCALE GENOMIC DNA]</scope>
    <source>
        <strain evidence="5 6">Gen01</strain>
    </source>
</reference>
<protein>
    <submittedName>
        <fullName evidence="5">AraC family transcriptional regulator</fullName>
    </submittedName>
</protein>
<dbReference type="InterPro" id="IPR046532">
    <property type="entry name" value="DUF6597"/>
</dbReference>
<gene>
    <name evidence="5" type="ORF">HOP40_24940</name>
</gene>
<organism evidence="5 6">
    <name type="scientific">Pseudonocardia broussonetiae</name>
    <dbReference type="NCBI Taxonomy" id="2736640"/>
    <lineage>
        <taxon>Bacteria</taxon>
        <taxon>Bacillati</taxon>
        <taxon>Actinomycetota</taxon>
        <taxon>Actinomycetes</taxon>
        <taxon>Pseudonocardiales</taxon>
        <taxon>Pseudonocardiaceae</taxon>
        <taxon>Pseudonocardia</taxon>
    </lineage>
</organism>
<dbReference type="Gene3D" id="1.10.10.60">
    <property type="entry name" value="Homeodomain-like"/>
    <property type="match status" value="1"/>
</dbReference>
<dbReference type="Pfam" id="PF12833">
    <property type="entry name" value="HTH_18"/>
    <property type="match status" value="1"/>
</dbReference>
<keyword evidence="2" id="KW-0238">DNA-binding</keyword>
<dbReference type="Proteomes" id="UP000505377">
    <property type="component" value="Chromosome"/>
</dbReference>
<evidence type="ECO:0000256" key="3">
    <source>
        <dbReference type="ARBA" id="ARBA00023163"/>
    </source>
</evidence>
<keyword evidence="1" id="KW-0805">Transcription regulation</keyword>
<dbReference type="AlphaFoldDB" id="A0A6M6JQD5"/>
<evidence type="ECO:0000259" key="4">
    <source>
        <dbReference type="PROSITE" id="PS01124"/>
    </source>
</evidence>
<dbReference type="SMART" id="SM00342">
    <property type="entry name" value="HTH_ARAC"/>
    <property type="match status" value="1"/>
</dbReference>
<evidence type="ECO:0000313" key="6">
    <source>
        <dbReference type="Proteomes" id="UP000505377"/>
    </source>
</evidence>
<keyword evidence="3" id="KW-0804">Transcription</keyword>
<feature type="domain" description="HTH araC/xylS-type" evidence="4">
    <location>
        <begin position="132"/>
        <end position="228"/>
    </location>
</feature>
<dbReference type="GO" id="GO:0003700">
    <property type="term" value="F:DNA-binding transcription factor activity"/>
    <property type="evidence" value="ECO:0007669"/>
    <property type="project" value="InterPro"/>
</dbReference>
<dbReference type="PROSITE" id="PS01124">
    <property type="entry name" value="HTH_ARAC_FAMILY_2"/>
    <property type="match status" value="1"/>
</dbReference>
<sequence>MGYREFPVPLGGLAECGWSASSGPAPAVHAVLPDGAMDFVWTGADLLVAGPDTAPHPAGREPGAVATGLRFRPGALPALLGVPADALLDRRVPLADLLPRPAGRAVARIEAGEPVLDALLGIVADLPGAPPDRALGVVVRHAAAGAGAAATAEALGWTPRTLHRRALAAFGYGPAVLRRVLRFRRAVDLLHAGVAPAEVAVRAGYADQPHLSREVRALAGRSPGQFGA</sequence>
<dbReference type="InterPro" id="IPR050204">
    <property type="entry name" value="AraC_XylS_family_regulators"/>
</dbReference>